<keyword evidence="9" id="KW-1185">Reference proteome</keyword>
<dbReference type="PANTHER" id="PTHR31078:SF1">
    <property type="entry name" value="CILIA- AND FLAGELLA-ASSOCIATED PROTEIN 300"/>
    <property type="match status" value="1"/>
</dbReference>
<evidence type="ECO:0000313" key="8">
    <source>
        <dbReference type="EnsemblMetazoa" id="XP_014244163.1"/>
    </source>
</evidence>
<keyword evidence="7" id="KW-0966">Cell projection</keyword>
<accession>A0A8I6TCL4</accession>
<evidence type="ECO:0000256" key="3">
    <source>
        <dbReference type="ARBA" id="ARBA00009205"/>
    </source>
</evidence>
<dbReference type="OrthoDB" id="10259249at2759"/>
<comment type="similarity">
    <text evidence="3">Belongs to the CFAP300 family.</text>
</comment>
<dbReference type="KEGG" id="clec:106663668"/>
<reference evidence="8" key="1">
    <citation type="submission" date="2022-01" db="UniProtKB">
        <authorList>
            <consortium name="EnsemblMetazoa"/>
        </authorList>
    </citation>
    <scope>IDENTIFICATION</scope>
</reference>
<proteinExistence type="inferred from homology"/>
<name>A0A8I6TCL4_CIMLE</name>
<comment type="subcellular location">
    <subcellularLocation>
        <location evidence="2">Cytoplasm</location>
        <location evidence="2">Cytoskeleton</location>
        <location evidence="2">Cilium axoneme</location>
    </subcellularLocation>
</comment>
<evidence type="ECO:0000256" key="7">
    <source>
        <dbReference type="ARBA" id="ARBA00023273"/>
    </source>
</evidence>
<dbReference type="Proteomes" id="UP000494040">
    <property type="component" value="Unassembled WGS sequence"/>
</dbReference>
<comment type="function">
    <text evidence="1">Cilium- and flagellum-specific protein that plays a role in axonemal structure organization and motility. May play a role in outer and inner dynein arm assembly.</text>
</comment>
<protein>
    <recommendedName>
        <fullName evidence="4">Cilia- and flagella-associated protein 300</fullName>
    </recommendedName>
</protein>
<evidence type="ECO:0000256" key="1">
    <source>
        <dbReference type="ARBA" id="ARBA00002404"/>
    </source>
</evidence>
<dbReference type="OMA" id="FYHCYGV"/>
<keyword evidence="5" id="KW-0963">Cytoplasm</keyword>
<dbReference type="InterPro" id="IPR029416">
    <property type="entry name" value="CFAP300"/>
</dbReference>
<dbReference type="PANTHER" id="PTHR31078">
    <property type="entry name" value="CILIA- AND FLAGELLA-ASSOCIATED PROTEIN 300"/>
    <property type="match status" value="1"/>
</dbReference>
<organism evidence="8 9">
    <name type="scientific">Cimex lectularius</name>
    <name type="common">Bed bug</name>
    <name type="synonym">Acanthia lectularia</name>
    <dbReference type="NCBI Taxonomy" id="79782"/>
    <lineage>
        <taxon>Eukaryota</taxon>
        <taxon>Metazoa</taxon>
        <taxon>Ecdysozoa</taxon>
        <taxon>Arthropoda</taxon>
        <taxon>Hexapoda</taxon>
        <taxon>Insecta</taxon>
        <taxon>Pterygota</taxon>
        <taxon>Neoptera</taxon>
        <taxon>Paraneoptera</taxon>
        <taxon>Hemiptera</taxon>
        <taxon>Heteroptera</taxon>
        <taxon>Panheteroptera</taxon>
        <taxon>Cimicomorpha</taxon>
        <taxon>Cimicidae</taxon>
        <taxon>Cimex</taxon>
    </lineage>
</organism>
<evidence type="ECO:0000313" key="9">
    <source>
        <dbReference type="Proteomes" id="UP000494040"/>
    </source>
</evidence>
<sequence length="265" mass="30921">MPSGKFKFTAVGRKTCDALENKHNQELLMKWSLKGHMKVNYFNFNEPFHIYDMQDFVDSFFASPSVISVIQAVDYNTNSWVNLGIPASKTQFESVPCNVTSMDFFKRLEENNKLVLSGRLIPCLEETVDDFEGFYISNTLQAMVLDKHDASKDLYKQSERNQFIFQLFKHLVLGGKWCQYEDTLSPYLEVTKSLYKDLVSVERYEKEKNFFIRSVVLKCKAYGENGEPICPTKPDHIQNFIYLIIDPFKRQVAVLYNQFCEMFVC</sequence>
<keyword evidence="6" id="KW-0206">Cytoskeleton</keyword>
<evidence type="ECO:0000256" key="5">
    <source>
        <dbReference type="ARBA" id="ARBA00022490"/>
    </source>
</evidence>
<dbReference type="AlphaFoldDB" id="A0A8I6TCL4"/>
<dbReference type="RefSeq" id="XP_014244163.1">
    <property type="nucleotide sequence ID" value="XM_014388677.2"/>
</dbReference>
<evidence type="ECO:0000256" key="4">
    <source>
        <dbReference type="ARBA" id="ARBA00022174"/>
    </source>
</evidence>
<dbReference type="GO" id="GO:0005930">
    <property type="term" value="C:axoneme"/>
    <property type="evidence" value="ECO:0007669"/>
    <property type="project" value="UniProtKB-SubCell"/>
</dbReference>
<dbReference type="GeneID" id="106663668"/>
<evidence type="ECO:0000256" key="2">
    <source>
        <dbReference type="ARBA" id="ARBA00004430"/>
    </source>
</evidence>
<evidence type="ECO:0000256" key="6">
    <source>
        <dbReference type="ARBA" id="ARBA00023212"/>
    </source>
</evidence>
<dbReference type="EnsemblMetazoa" id="XM_014388677.2">
    <property type="protein sequence ID" value="XP_014244163.1"/>
    <property type="gene ID" value="LOC106663668"/>
</dbReference>
<dbReference type="Pfam" id="PF14926">
    <property type="entry name" value="CFAP300"/>
    <property type="match status" value="1"/>
</dbReference>